<organism evidence="2 3">
    <name type="scientific">Nitrococcus mobilis Nb-231</name>
    <dbReference type="NCBI Taxonomy" id="314278"/>
    <lineage>
        <taxon>Bacteria</taxon>
        <taxon>Pseudomonadati</taxon>
        <taxon>Pseudomonadota</taxon>
        <taxon>Gammaproteobacteria</taxon>
        <taxon>Chromatiales</taxon>
        <taxon>Ectothiorhodospiraceae</taxon>
        <taxon>Nitrococcus</taxon>
    </lineage>
</organism>
<dbReference type="EMBL" id="AAOF01000026">
    <property type="protein sequence ID" value="EAR20291.1"/>
    <property type="molecule type" value="Genomic_DNA"/>
</dbReference>
<accession>A4BVH1</accession>
<dbReference type="HOGENOM" id="CLU_154520_0_0_6"/>
<evidence type="ECO:0000313" key="3">
    <source>
        <dbReference type="Proteomes" id="UP000003374"/>
    </source>
</evidence>
<gene>
    <name evidence="2" type="ORF">NB231_13691</name>
</gene>
<reference evidence="2 3" key="1">
    <citation type="submission" date="2006-02" db="EMBL/GenBank/DDBJ databases">
        <authorList>
            <person name="Waterbury J."/>
            <person name="Ferriera S."/>
            <person name="Johnson J."/>
            <person name="Kravitz S."/>
            <person name="Halpern A."/>
            <person name="Remington K."/>
            <person name="Beeson K."/>
            <person name="Tran B."/>
            <person name="Rogers Y.-H."/>
            <person name="Friedman R."/>
            <person name="Venter J.C."/>
        </authorList>
    </citation>
    <scope>NUCLEOTIDE SEQUENCE [LARGE SCALE GENOMIC DNA]</scope>
    <source>
        <strain evidence="2 3">Nb-231</strain>
    </source>
</reference>
<dbReference type="eggNOG" id="ENOG50337S7">
    <property type="taxonomic scope" value="Bacteria"/>
</dbReference>
<name>A4BVH1_9GAMM</name>
<dbReference type="Proteomes" id="UP000003374">
    <property type="component" value="Unassembled WGS sequence"/>
</dbReference>
<protein>
    <submittedName>
        <fullName evidence="2">Uncharacterized protein</fullName>
    </submittedName>
</protein>
<keyword evidence="3" id="KW-1185">Reference proteome</keyword>
<dbReference type="AlphaFoldDB" id="A4BVH1"/>
<sequence length="108" mass="11920">MTMHHMHMMINHAVEMAAEGSNLIMLGQMGMTGEVDKLSISHGEMMIKNAQSLMEKVVKGKPMQSLHKEGATPKTSEEMADTHDLAKSAKSYIDMLSRMSQAPDTNTE</sequence>
<evidence type="ECO:0000256" key="1">
    <source>
        <dbReference type="SAM" id="MobiDB-lite"/>
    </source>
</evidence>
<evidence type="ECO:0000313" key="2">
    <source>
        <dbReference type="EMBL" id="EAR20291.1"/>
    </source>
</evidence>
<feature type="compositionally biased region" description="Basic and acidic residues" evidence="1">
    <location>
        <begin position="66"/>
        <end position="84"/>
    </location>
</feature>
<feature type="region of interest" description="Disordered" evidence="1">
    <location>
        <begin position="58"/>
        <end position="84"/>
    </location>
</feature>
<comment type="caution">
    <text evidence="2">The sequence shown here is derived from an EMBL/GenBank/DDBJ whole genome shotgun (WGS) entry which is preliminary data.</text>
</comment>
<proteinExistence type="predicted"/>